<evidence type="ECO:0000256" key="3">
    <source>
        <dbReference type="ARBA" id="ARBA00022840"/>
    </source>
</evidence>
<dbReference type="PANTHER" id="PTHR19211">
    <property type="entry name" value="ATP-BINDING TRANSPORT PROTEIN-RELATED"/>
    <property type="match status" value="1"/>
</dbReference>
<protein>
    <submittedName>
        <fullName evidence="4">ABC-F family ATP-binding cassette domain-containing protein</fullName>
    </submittedName>
</protein>
<dbReference type="InterPro" id="IPR003439">
    <property type="entry name" value="ABC_transporter-like_ATP-bd"/>
</dbReference>
<keyword evidence="1" id="KW-0677">Repeat</keyword>
<dbReference type="PROSITE" id="PS00211">
    <property type="entry name" value="ABC_TRANSPORTER_1"/>
    <property type="match status" value="1"/>
</dbReference>
<dbReference type="GO" id="GO:0005524">
    <property type="term" value="F:ATP binding"/>
    <property type="evidence" value="ECO:0007669"/>
    <property type="project" value="UniProtKB-KW"/>
</dbReference>
<evidence type="ECO:0000256" key="1">
    <source>
        <dbReference type="ARBA" id="ARBA00022737"/>
    </source>
</evidence>
<dbReference type="InterPro" id="IPR003593">
    <property type="entry name" value="AAA+_ATPase"/>
</dbReference>
<dbReference type="AlphaFoldDB" id="A0A7H1MMG7"/>
<accession>A0A7H1MMG7</accession>
<evidence type="ECO:0000313" key="4">
    <source>
        <dbReference type="EMBL" id="QNT64653.1"/>
    </source>
</evidence>
<dbReference type="EMBL" id="CP043431">
    <property type="protein sequence ID" value="QNT64653.1"/>
    <property type="molecule type" value="Genomic_DNA"/>
</dbReference>
<dbReference type="SUPFAM" id="SSF52540">
    <property type="entry name" value="P-loop containing nucleoside triphosphate hydrolases"/>
    <property type="match status" value="2"/>
</dbReference>
<evidence type="ECO:0000313" key="5">
    <source>
        <dbReference type="Proteomes" id="UP000516446"/>
    </source>
</evidence>
<organism evidence="4 5">
    <name type="scientific">Weissella koreensis</name>
    <dbReference type="NCBI Taxonomy" id="165096"/>
    <lineage>
        <taxon>Bacteria</taxon>
        <taxon>Bacillati</taxon>
        <taxon>Bacillota</taxon>
        <taxon>Bacilli</taxon>
        <taxon>Lactobacillales</taxon>
        <taxon>Lactobacillaceae</taxon>
        <taxon>Weissella</taxon>
    </lineage>
</organism>
<gene>
    <name evidence="4" type="ORF">FY536_04985</name>
</gene>
<dbReference type="GO" id="GO:0016887">
    <property type="term" value="F:ATP hydrolysis activity"/>
    <property type="evidence" value="ECO:0007669"/>
    <property type="project" value="InterPro"/>
</dbReference>
<dbReference type="CDD" id="cd03221">
    <property type="entry name" value="ABCF_EF-3"/>
    <property type="match status" value="2"/>
</dbReference>
<name>A0A7H1MMG7_9LACO</name>
<dbReference type="RefSeq" id="WP_006844990.1">
    <property type="nucleotide sequence ID" value="NZ_CP043431.1"/>
</dbReference>
<proteinExistence type="predicted"/>
<keyword evidence="3 4" id="KW-0067">ATP-binding</keyword>
<dbReference type="Pfam" id="PF00005">
    <property type="entry name" value="ABC_tran"/>
    <property type="match status" value="2"/>
</dbReference>
<dbReference type="SMART" id="SM00382">
    <property type="entry name" value="AAA"/>
    <property type="match status" value="2"/>
</dbReference>
<sequence>MIKINKIQKLNEQGILFRSEKLLAQMGDKIGIVGPNGAGKSTLLKIILGIDEEYSGQVSVQGLIGYVPQMMTELDDESGGEAVWRRIREALVQRPDILILDEPTANLDEAHQNKLIQQLRRFRGLLLVVSHDAYFLQEITNQIWSFDQQMITPYHLNYVDYQVQKEQQFNQATQDYNRESRKKKKLLFEAQKQVQAGDRVKRNNNTLKGDTVQAQLTGNAKYLRQKAGQLGQGERPQTAKKLKLNNALIARPTQILARLTDTDVFDPAGQILLESISLVIKGTDKINLQGPNGSGKTTLIQSILRDAGRHKKTQVGYFDQKIDQLDPHKDILWNVMKNSVESVQVARDFLGAFGIRREMVERDVATLSGGERVRVSLVATLLTQANLLVLDEPTNFLDLPALAALKQFLYDFDGAVLLVSHDQKFMTDLAWPSWQIKGRKLNLIVENI</sequence>
<dbReference type="Gene3D" id="3.40.50.300">
    <property type="entry name" value="P-loop containing nucleotide triphosphate hydrolases"/>
    <property type="match status" value="3"/>
</dbReference>
<dbReference type="PROSITE" id="PS50893">
    <property type="entry name" value="ABC_TRANSPORTER_2"/>
    <property type="match status" value="1"/>
</dbReference>
<dbReference type="InterPro" id="IPR027417">
    <property type="entry name" value="P-loop_NTPase"/>
</dbReference>
<dbReference type="InterPro" id="IPR017871">
    <property type="entry name" value="ABC_transporter-like_CS"/>
</dbReference>
<keyword evidence="2" id="KW-0547">Nucleotide-binding</keyword>
<keyword evidence="5" id="KW-1185">Reference proteome</keyword>
<dbReference type="InterPro" id="IPR050611">
    <property type="entry name" value="ABCF"/>
</dbReference>
<reference evidence="4 5" key="1">
    <citation type="submission" date="2019-08" db="EMBL/GenBank/DDBJ databases">
        <authorList>
            <person name="Chang H.C."/>
            <person name="Mun S.Y."/>
        </authorList>
    </citation>
    <scope>NUCLEOTIDE SEQUENCE [LARGE SCALE GENOMIC DNA]</scope>
    <source>
        <strain evidence="4 5">SK</strain>
    </source>
</reference>
<dbReference type="PANTHER" id="PTHR19211:SF100">
    <property type="entry name" value="RIBOSOME PROTECTION PROTEIN VMLR"/>
    <property type="match status" value="1"/>
</dbReference>
<evidence type="ECO:0000256" key="2">
    <source>
        <dbReference type="ARBA" id="ARBA00022741"/>
    </source>
</evidence>
<dbReference type="Proteomes" id="UP000516446">
    <property type="component" value="Chromosome"/>
</dbReference>